<sequence length="255" mass="28200">MLLSYNDLRSYAIRAVDERTGNVNDVFFDDHTWRVRYLVAHTGFLLTGRESLIGTARLGEPDATRMEVPVDLTEEELKSADRPEADAPVSQQPGRTMADWEAGVWPPFLVGTGMAYTPGLAHEQLGLAVAAKEADAGAEEGRQGDPHLRSMSEVSGYTVAATDGEIGSVSDFLIDPADWRLRHLVIDTGTWLPGRRVVVTTDWIEGVSWPDRHIHVDVDKEHIENAPPLDTLEDLRLSPAQNAMEQYGAIGYWPI</sequence>
<dbReference type="RefSeq" id="WP_275567705.1">
    <property type="nucleotide sequence ID" value="NZ_JARGYC010000030.1"/>
</dbReference>
<dbReference type="InterPro" id="IPR011033">
    <property type="entry name" value="PRC_barrel-like_sf"/>
</dbReference>
<dbReference type="EMBL" id="JARGYC010000030">
    <property type="protein sequence ID" value="MDF0601564.1"/>
    <property type="molecule type" value="Genomic_DNA"/>
</dbReference>
<evidence type="ECO:0000313" key="3">
    <source>
        <dbReference type="EMBL" id="MDF0601564.1"/>
    </source>
</evidence>
<dbReference type="Gene3D" id="3.90.50.10">
    <property type="entry name" value="Photosynthetic Reaction Center, subunit H, domain 2"/>
    <property type="match status" value="2"/>
</dbReference>
<dbReference type="SUPFAM" id="SSF50346">
    <property type="entry name" value="PRC-barrel domain"/>
    <property type="match status" value="2"/>
</dbReference>
<comment type="caution">
    <text evidence="3">The sequence shown here is derived from an EMBL/GenBank/DDBJ whole genome shotgun (WGS) entry which is preliminary data.</text>
</comment>
<dbReference type="AlphaFoldDB" id="A0AAE3NSB7"/>
<feature type="region of interest" description="Disordered" evidence="1">
    <location>
        <begin position="76"/>
        <end position="95"/>
    </location>
</feature>
<evidence type="ECO:0000256" key="1">
    <source>
        <dbReference type="SAM" id="MobiDB-lite"/>
    </source>
</evidence>
<protein>
    <submittedName>
        <fullName evidence="3">PRC-barrel domain-containing protein</fullName>
    </submittedName>
</protein>
<keyword evidence="4" id="KW-1185">Reference proteome</keyword>
<dbReference type="Proteomes" id="UP001220964">
    <property type="component" value="Unassembled WGS sequence"/>
</dbReference>
<evidence type="ECO:0000259" key="2">
    <source>
        <dbReference type="Pfam" id="PF05239"/>
    </source>
</evidence>
<name>A0AAE3NSB7_9RHOB</name>
<dbReference type="InterPro" id="IPR014747">
    <property type="entry name" value="Bac_photo_RC_H_C"/>
</dbReference>
<reference evidence="3" key="1">
    <citation type="submission" date="2023-03" db="EMBL/GenBank/DDBJ databases">
        <title>Multiphase analysis and comparison of six strains from genera Psychromarinibacter, Lutimaribacter, and Maritimibacter, including a novel species: Psychromarinibacter sediminicola sp. nov.</title>
        <authorList>
            <person name="Wang Y.-H."/>
            <person name="Ye M.-Q."/>
            <person name="Du Z.-J."/>
        </authorList>
    </citation>
    <scope>NUCLEOTIDE SEQUENCE</scope>
    <source>
        <strain evidence="3">C21-152</strain>
    </source>
</reference>
<dbReference type="GO" id="GO:0019684">
    <property type="term" value="P:photosynthesis, light reaction"/>
    <property type="evidence" value="ECO:0007669"/>
    <property type="project" value="InterPro"/>
</dbReference>
<feature type="domain" description="PRC-barrel" evidence="2">
    <location>
        <begin position="4"/>
        <end position="56"/>
    </location>
</feature>
<organism evidence="3 4">
    <name type="scientific">Psychromarinibacter sediminicola</name>
    <dbReference type="NCBI Taxonomy" id="3033385"/>
    <lineage>
        <taxon>Bacteria</taxon>
        <taxon>Pseudomonadati</taxon>
        <taxon>Pseudomonadota</taxon>
        <taxon>Alphaproteobacteria</taxon>
        <taxon>Rhodobacterales</taxon>
        <taxon>Paracoccaceae</taxon>
        <taxon>Psychromarinibacter</taxon>
    </lineage>
</organism>
<evidence type="ECO:0000313" key="4">
    <source>
        <dbReference type="Proteomes" id="UP001220964"/>
    </source>
</evidence>
<feature type="compositionally biased region" description="Basic and acidic residues" evidence="1">
    <location>
        <begin position="76"/>
        <end position="85"/>
    </location>
</feature>
<accession>A0AAE3NSB7</accession>
<feature type="domain" description="PRC-barrel" evidence="2">
    <location>
        <begin position="152"/>
        <end position="222"/>
    </location>
</feature>
<dbReference type="GO" id="GO:0030077">
    <property type="term" value="C:plasma membrane light-harvesting complex"/>
    <property type="evidence" value="ECO:0007669"/>
    <property type="project" value="InterPro"/>
</dbReference>
<proteinExistence type="predicted"/>
<dbReference type="Pfam" id="PF05239">
    <property type="entry name" value="PRC"/>
    <property type="match status" value="2"/>
</dbReference>
<gene>
    <name evidence="3" type="ORF">P1J78_12535</name>
</gene>
<dbReference type="InterPro" id="IPR027275">
    <property type="entry name" value="PRC-brl_dom"/>
</dbReference>